<comment type="PTM">
    <text evidence="15">Sumoylated.</text>
</comment>
<keyword evidence="11 15" id="KW-0413">Isomerase</keyword>
<dbReference type="GO" id="GO:0042025">
    <property type="term" value="C:host cell nucleus"/>
    <property type="evidence" value="ECO:0007669"/>
    <property type="project" value="UniProtKB-SubCell"/>
</dbReference>
<feature type="binding site" evidence="15">
    <location>
        <begin position="431"/>
        <end position="438"/>
    </location>
    <ligand>
        <name>ATP</name>
        <dbReference type="ChEBI" id="CHEBI:30616"/>
    </ligand>
</feature>
<feature type="short sequence motif" description="Nuclear localization signal" evidence="15">
    <location>
        <begin position="81"/>
        <end position="83"/>
    </location>
</feature>
<dbReference type="InterPro" id="IPR014015">
    <property type="entry name" value="Helicase_SF3_DNA-vir"/>
</dbReference>
<dbReference type="Pfam" id="PF20450">
    <property type="entry name" value="PPV_E1_DBD"/>
    <property type="match status" value="1"/>
</dbReference>
<evidence type="ECO:0000256" key="4">
    <source>
        <dbReference type="ARBA" id="ARBA00022562"/>
    </source>
</evidence>
<organism evidence="18">
    <name type="scientific">Human papillomavirus</name>
    <dbReference type="NCBI Taxonomy" id="10566"/>
    <lineage>
        <taxon>Viruses</taxon>
        <taxon>Monodnaviria</taxon>
        <taxon>Shotokuvirae</taxon>
        <taxon>Cossaviricota</taxon>
        <taxon>Papovaviricetes</taxon>
        <taxon>Zurhausenvirales</taxon>
        <taxon>Papillomaviridae</taxon>
    </lineage>
</organism>
<keyword evidence="15" id="KW-1017">Isopeptide bond</keyword>
<dbReference type="GO" id="GO:0003677">
    <property type="term" value="F:DNA binding"/>
    <property type="evidence" value="ECO:0007669"/>
    <property type="project" value="UniProtKB-UniRule"/>
</dbReference>
<keyword evidence="9 15" id="KW-0067">ATP-binding</keyword>
<comment type="function">
    <text evidence="16">ATP-dependent DNA helicase required for initiation of viral DNA replication. It forms a complex with the viral E2 protein. The E1-E2 complex binds to the replication origin which contains binding sites for both proteins.</text>
</comment>
<keyword evidence="3 15" id="KW-0597">Phosphoprotein</keyword>
<proteinExistence type="inferred from homology"/>
<evidence type="ECO:0000256" key="7">
    <source>
        <dbReference type="ARBA" id="ARBA00022801"/>
    </source>
</evidence>
<dbReference type="Gene3D" id="1.10.10.510">
    <property type="entry name" value="Zinc finger, large T-antigen D1 domain"/>
    <property type="match status" value="1"/>
</dbReference>
<keyword evidence="5 15" id="KW-0235">DNA replication</keyword>
<comment type="PTM">
    <text evidence="15">Phosphorylated.</text>
</comment>
<protein>
    <recommendedName>
        <fullName evidence="15 16">Replication protein E1</fullName>
        <ecNumber evidence="15 16">5.6.2.4</ecNumber>
    </recommendedName>
    <alternativeName>
        <fullName evidence="15">ATP-dependent helicase E1</fullName>
    </alternativeName>
    <alternativeName>
        <fullName evidence="15">DNA 3'-5' helicase E1</fullName>
    </alternativeName>
</protein>
<dbReference type="InterPro" id="IPR037102">
    <property type="entry name" value="Znf_lg_T-Ag_D1_dom_sf"/>
</dbReference>
<dbReference type="PIRSF" id="PIRSF003383">
    <property type="entry name" value="Rep_E1_papillomaV"/>
    <property type="match status" value="1"/>
</dbReference>
<keyword evidence="7 15" id="KW-0378">Hydrolase</keyword>
<comment type="catalytic activity">
    <reaction evidence="13 15 16">
        <text>ATP + H2O = ADP + phosphate + H(+)</text>
        <dbReference type="Rhea" id="RHEA:13065"/>
        <dbReference type="ChEBI" id="CHEBI:15377"/>
        <dbReference type="ChEBI" id="CHEBI:15378"/>
        <dbReference type="ChEBI" id="CHEBI:30616"/>
        <dbReference type="ChEBI" id="CHEBI:43474"/>
        <dbReference type="ChEBI" id="CHEBI:456216"/>
        <dbReference type="EC" id="5.6.2.4"/>
    </reaction>
</comment>
<sequence>MADPKGTENVNNNDCLDGSWCIVTEAECVEDTLCDLFDDSTNDSVVSNLIDDSESLFQGNSLALFNNQVAEDSERCVQELKRKYIVTPEKQILELSPRLSAVHITPERASKRRLFIDSGLGEDEAESISLQVDTLPIQNQAGNKNGAQTELETLLRSSNIKAALHAKFKDKFAVAFNDLTRSFKSDKTCTINWVVSIFGLNEDLRDASKTLLQQHVEFMQLITADFTALYLIEFKATKNRETVIKLLGSIVNAKEEQILCEPPKLKSTAAALYFYKKIITDMCFKFGAIPSWVARLTLVDHQVASAETFKLSEMVQWAYDNDFTEEATVAYNYACYAEENSNAAAFLLSNCQVKYVKDCVAMVKMYKRQEMKTMSMSEWIAKCCKNDTEGTEWKEIVEYLKYQGVNFLQFLISLKQFLKCIPKKMCLVFYGPPDTGKSLFCFKLVQFLKGQVVSFVNKSSQFWLMPLQDAKIGLLDDATYNCWLYLDTYLRNAFDGNTFCLDIKHKNLQQTKLPPMIITTNVDVPADESLFYLKSRLTCFNFPNKLPLSETNEPLFEFSDKSWTCFFRKFWRQLDLQEDAAGDPGEPERPFCCTARNSVDTD</sequence>
<keyword evidence="10 15" id="KW-0238">DNA-binding</keyword>
<dbReference type="SUPFAM" id="SSF52540">
    <property type="entry name" value="P-loop containing nucleoside triphosphate hydrolases"/>
    <property type="match status" value="1"/>
</dbReference>
<evidence type="ECO:0000313" key="18">
    <source>
        <dbReference type="EMBL" id="AYA93986.1"/>
    </source>
</evidence>
<keyword evidence="6 15" id="KW-0547">Nucleotide-binding</keyword>
<dbReference type="InterPro" id="IPR016393">
    <property type="entry name" value="Rep_E1_papillomaV"/>
</dbReference>
<reference evidence="18" key="1">
    <citation type="journal article" date="2018" name="Nat. Med.">
        <title>Expanded skin virome in DOCK8-deficient patients.</title>
        <authorList>
            <consortium name="NISC Comparative Sequencing Program"/>
            <person name="Tirosh O."/>
            <person name="Conlan S."/>
            <person name="Deming C."/>
            <person name="Lee-Lin S.Q."/>
            <person name="Huang X."/>
            <person name="Su H.C."/>
            <person name="Freeman A.F."/>
            <person name="Segre J.A."/>
            <person name="Kong H.H."/>
        </authorList>
    </citation>
    <scope>NUCLEOTIDE SEQUENCE</scope>
    <source>
        <strain evidence="18">HPV-mSK_109</strain>
    </source>
</reference>
<evidence type="ECO:0000256" key="13">
    <source>
        <dbReference type="ARBA" id="ARBA00048988"/>
    </source>
</evidence>
<dbReference type="InterPro" id="IPR001177">
    <property type="entry name" value="PPV_DNA_helicase_E1_C"/>
</dbReference>
<dbReference type="GO" id="GO:0006260">
    <property type="term" value="P:DNA replication"/>
    <property type="evidence" value="ECO:0007669"/>
    <property type="project" value="UniProtKB-UniRule"/>
</dbReference>
<dbReference type="Pfam" id="PF00519">
    <property type="entry name" value="PPV_E1_C"/>
    <property type="match status" value="1"/>
</dbReference>
<feature type="modified residue" description="Phosphoserine; by host" evidence="15">
    <location>
        <position position="96"/>
    </location>
</feature>
<evidence type="ECO:0000256" key="16">
    <source>
        <dbReference type="PIRNR" id="PIRNR003383"/>
    </source>
</evidence>
<evidence type="ECO:0000256" key="10">
    <source>
        <dbReference type="ARBA" id="ARBA00023125"/>
    </source>
</evidence>
<accession>A0A385PLT3</accession>
<dbReference type="SUPFAM" id="SSF55464">
    <property type="entry name" value="Origin of replication-binding domain, RBD-like"/>
    <property type="match status" value="1"/>
</dbReference>
<gene>
    <name evidence="15" type="primary">E1</name>
</gene>
<dbReference type="Gene3D" id="3.40.50.300">
    <property type="entry name" value="P-loop containing nucleotide triphosphate hydrolases"/>
    <property type="match status" value="1"/>
</dbReference>
<comment type="function">
    <text evidence="14 15">ATP-dependent DNA 3'-5' helicase required for initiation of viral DNA replication. It forms a complex with the viral E2 protein. The E1-E2 complex binds to the replication origin which contains binding sites for both proteins. During the initial step, a dimer of E1 interacts with a dimer of protein E2 leading to a complex that binds the viral origin of replication with high specificity. Then, a second dimer of E1 displaces the E2 dimer in an ATP-dependent manner to form the E1 tetramer. Following this, two E1 monomers are added to each half of the site, which results in the formation of two E1 trimers on the viral ori. Subsequently, two hexamers will be created. The double hexamer acts as a bi-directional helicase machinery and unwinds the viral DNA and then recruits the host DNA polymerase to start replication.</text>
</comment>
<evidence type="ECO:0000256" key="8">
    <source>
        <dbReference type="ARBA" id="ARBA00022806"/>
    </source>
</evidence>
<evidence type="ECO:0000256" key="9">
    <source>
        <dbReference type="ARBA" id="ARBA00022840"/>
    </source>
</evidence>
<dbReference type="InterPro" id="IPR014000">
    <property type="entry name" value="PPV_DNA_helicase_E1_N"/>
</dbReference>
<evidence type="ECO:0000256" key="12">
    <source>
        <dbReference type="ARBA" id="ARBA00034617"/>
    </source>
</evidence>
<evidence type="ECO:0000256" key="15">
    <source>
        <dbReference type="HAMAP-Rule" id="MF_04000"/>
    </source>
</evidence>
<feature type="domain" description="SF3 helicase" evidence="17">
    <location>
        <begin position="405"/>
        <end position="555"/>
    </location>
</feature>
<comment type="caution">
    <text evidence="15">Lacks conserved residue(s) required for the propagation of feature annotation.</text>
</comment>
<dbReference type="GO" id="GO:0043138">
    <property type="term" value="F:3'-5' DNA helicase activity"/>
    <property type="evidence" value="ECO:0007669"/>
    <property type="project" value="UniProtKB-UniRule"/>
</dbReference>
<evidence type="ECO:0000256" key="11">
    <source>
        <dbReference type="ARBA" id="ARBA00023235"/>
    </source>
</evidence>
<evidence type="ECO:0000256" key="14">
    <source>
        <dbReference type="ARBA" id="ARBA00093297"/>
    </source>
</evidence>
<feature type="cross-link" description="Glycyl lysine isopeptide (Lys-Gly) (interchain with G-Cter in SUMO)" evidence="15">
    <location>
        <position position="512"/>
    </location>
</feature>
<keyword evidence="15" id="KW-0832">Ubl conjugation</keyword>
<keyword evidence="8 15" id="KW-0347">Helicase</keyword>
<name>A0A385PLT3_9PAPI</name>
<dbReference type="InterPro" id="IPR046832">
    <property type="entry name" value="PPV_E1_DBD"/>
</dbReference>
<comment type="catalytic activity">
    <reaction evidence="12 15">
        <text>Couples ATP hydrolysis with the unwinding of duplex DNA by translocating in the 3'-5' direction.</text>
        <dbReference type="EC" id="5.6.2.4"/>
    </reaction>
</comment>
<keyword evidence="4 15" id="KW-1048">Host nucleus</keyword>
<comment type="subcellular location">
    <subcellularLocation>
        <location evidence="1 15">Host nucleus</location>
    </subcellularLocation>
</comment>
<dbReference type="EMBL" id="MH777251">
    <property type="protein sequence ID" value="AYA93986.1"/>
    <property type="molecule type" value="Genomic_DNA"/>
</dbReference>
<evidence type="ECO:0000256" key="1">
    <source>
        <dbReference type="ARBA" id="ARBA00004147"/>
    </source>
</evidence>
<dbReference type="EC" id="5.6.2.4" evidence="15 16"/>
<evidence type="ECO:0000256" key="6">
    <source>
        <dbReference type="ARBA" id="ARBA00022741"/>
    </source>
</evidence>
<dbReference type="InterPro" id="IPR027417">
    <property type="entry name" value="P-loop_NTPase"/>
</dbReference>
<dbReference type="Gene3D" id="3.40.1310.10">
    <property type="match status" value="1"/>
</dbReference>
<dbReference type="PROSITE" id="PS51206">
    <property type="entry name" value="SF3_HELICASE_1"/>
    <property type="match status" value="1"/>
</dbReference>
<feature type="short sequence motif" description="Nuclear export signal" evidence="15">
    <location>
        <begin position="95"/>
        <end position="104"/>
    </location>
</feature>
<dbReference type="InterPro" id="IPR046935">
    <property type="entry name" value="PPV_E1_DBD_sf"/>
</dbReference>
<dbReference type="Pfam" id="PF00524">
    <property type="entry name" value="PPV_E1_N"/>
    <property type="match status" value="1"/>
</dbReference>
<dbReference type="HAMAP" id="MF_04000">
    <property type="entry name" value="PPV_E1"/>
    <property type="match status" value="1"/>
</dbReference>
<evidence type="ECO:0000256" key="2">
    <source>
        <dbReference type="ARBA" id="ARBA00022518"/>
    </source>
</evidence>
<comment type="subunit">
    <text evidence="15">Can form hexamers. Interacts with E2 protein; this interaction increases E1 DNA binding specificity. Interacts with host DNA polymerase subunit POLA2. Interacts with host single stranded DNA-binding protein RPA1. Interacts with host TOP1; this interaction stimulates the enzymatic activity of TOP1.</text>
</comment>
<evidence type="ECO:0000256" key="3">
    <source>
        <dbReference type="ARBA" id="ARBA00022553"/>
    </source>
</evidence>
<evidence type="ECO:0000256" key="5">
    <source>
        <dbReference type="ARBA" id="ARBA00022705"/>
    </source>
</evidence>
<dbReference type="GO" id="GO:0005524">
    <property type="term" value="F:ATP binding"/>
    <property type="evidence" value="ECO:0007669"/>
    <property type="project" value="UniProtKB-UniRule"/>
</dbReference>
<evidence type="ECO:0000259" key="17">
    <source>
        <dbReference type="PROSITE" id="PS51206"/>
    </source>
</evidence>
<keyword evidence="2 15" id="KW-0244">Early protein</keyword>
<comment type="similarity">
    <text evidence="15 16">Belongs to the papillomaviridae E1 protein family.</text>
</comment>
<dbReference type="GO" id="GO:0016887">
    <property type="term" value="F:ATP hydrolysis activity"/>
    <property type="evidence" value="ECO:0007669"/>
    <property type="project" value="RHEA"/>
</dbReference>